<gene>
    <name evidence="1" type="ORF">J2S00_001879</name>
</gene>
<dbReference type="Proteomes" id="UP001232445">
    <property type="component" value="Unassembled WGS sequence"/>
</dbReference>
<reference evidence="1 2" key="1">
    <citation type="submission" date="2023-07" db="EMBL/GenBank/DDBJ databases">
        <title>Genomic Encyclopedia of Type Strains, Phase IV (KMG-IV): sequencing the most valuable type-strain genomes for metagenomic binning, comparative biology and taxonomic classification.</title>
        <authorList>
            <person name="Goeker M."/>
        </authorList>
    </citation>
    <scope>NUCLEOTIDE SEQUENCE [LARGE SCALE GENOMIC DNA]</scope>
    <source>
        <strain evidence="1 2">DSM 17740</strain>
    </source>
</reference>
<dbReference type="RefSeq" id="WP_307338550.1">
    <property type="nucleotide sequence ID" value="NZ_JAUSUQ010000006.1"/>
</dbReference>
<evidence type="ECO:0000313" key="2">
    <source>
        <dbReference type="Proteomes" id="UP001232445"/>
    </source>
</evidence>
<name>A0ABU0CSK9_9BACI</name>
<accession>A0ABU0CSK9</accession>
<comment type="caution">
    <text evidence="1">The sequence shown here is derived from an EMBL/GenBank/DDBJ whole genome shotgun (WGS) entry which is preliminary data.</text>
</comment>
<protein>
    <submittedName>
        <fullName evidence="1">Uncharacterized protein</fullName>
    </submittedName>
</protein>
<keyword evidence="2" id="KW-1185">Reference proteome</keyword>
<dbReference type="EMBL" id="JAUSUQ010000006">
    <property type="protein sequence ID" value="MDQ0339093.1"/>
    <property type="molecule type" value="Genomic_DNA"/>
</dbReference>
<evidence type="ECO:0000313" key="1">
    <source>
        <dbReference type="EMBL" id="MDQ0339093.1"/>
    </source>
</evidence>
<proteinExistence type="predicted"/>
<organism evidence="1 2">
    <name type="scientific">Caldalkalibacillus uzonensis</name>
    <dbReference type="NCBI Taxonomy" id="353224"/>
    <lineage>
        <taxon>Bacteria</taxon>
        <taxon>Bacillati</taxon>
        <taxon>Bacillota</taxon>
        <taxon>Bacilli</taxon>
        <taxon>Bacillales</taxon>
        <taxon>Bacillaceae</taxon>
        <taxon>Caldalkalibacillus</taxon>
    </lineage>
</organism>
<sequence>MSFYSVYQRLKNINFVAYFRSVLSRLLGLDDWHKEAFFTGMHARYLQTKYLGN</sequence>